<feature type="transmembrane region" description="Helical" evidence="11">
    <location>
        <begin position="365"/>
        <end position="383"/>
    </location>
</feature>
<accession>A0A4S4N3K8</accession>
<feature type="transmembrane region" description="Helical" evidence="11">
    <location>
        <begin position="260"/>
        <end position="278"/>
    </location>
</feature>
<evidence type="ECO:0000313" key="13">
    <source>
        <dbReference type="Proteomes" id="UP000308730"/>
    </source>
</evidence>
<dbReference type="EMBL" id="SGPM01000004">
    <property type="protein sequence ID" value="THH33589.1"/>
    <property type="molecule type" value="Genomic_DNA"/>
</dbReference>
<dbReference type="PANTHER" id="PTHR12413">
    <property type="entry name" value="DOLICHYL GLYCOSYLTRANSFERASE"/>
    <property type="match status" value="1"/>
</dbReference>
<dbReference type="Proteomes" id="UP000308730">
    <property type="component" value="Unassembled WGS sequence"/>
</dbReference>
<feature type="transmembrane region" description="Helical" evidence="11">
    <location>
        <begin position="78"/>
        <end position="95"/>
    </location>
</feature>
<comment type="pathway">
    <text evidence="2 11">Protein modification; protein glycosylation.</text>
</comment>
<evidence type="ECO:0000256" key="10">
    <source>
        <dbReference type="ARBA" id="ARBA00047346"/>
    </source>
</evidence>
<comment type="catalytic activity">
    <reaction evidence="10">
        <text>an alpha-D-Glc-(1-&gt;3)-alpha-D-Man-(1-&gt;2)-alpha-D-Man-(1-&gt;2)-alpha-D-Man-(1-&gt;3)-[alpha-D-Man-(1-&gt;2)-alpha-D-Man-(1-&gt;3)-[alpha-D-Man-(1-&gt;2)-alpha-D-Man-(1-&gt;6)]-alpha-D-Man-(1-&gt;6)]-beta-D-Man-(1-&gt;4)-beta-D-GlcNAc-(1-&gt;4)-alpha-D-GlcNAc-diphospho-di-trans,poly-cis-dolichol + a di-trans,poly-cis-dolichyl beta-D-glucosyl phosphate = an alpha-D-Glc-(1-&gt;3)-alpha-D-Glc-(1-&gt;3)-alpha-D-Man-(1-&gt;2)-alpha-D-Man-(1-&gt;2)-alpha-D-Man-(1-&gt;3)-[alpha-D-Man-(1-&gt;2)-alpha-D-Man-(1-&gt;3)-[alpha-D-Man-(1-&gt;2)-alpha-D-Man-(1-&gt;6)]-alpha-D-Man-(1-&gt;6)]-beta-D-Man-(1-&gt;4)-beta-D-GlcNAc-(1-&gt;4)-alpha-D-GlcNAc-diphospho-di-trans,poly-cis-dolichol + a di-trans,poly-cis-dolichyl phosphate + H(+)</text>
        <dbReference type="Rhea" id="RHEA:31307"/>
        <dbReference type="Rhea" id="RHEA-COMP:19498"/>
        <dbReference type="Rhea" id="RHEA-COMP:19502"/>
        <dbReference type="Rhea" id="RHEA-COMP:19521"/>
        <dbReference type="Rhea" id="RHEA-COMP:19522"/>
        <dbReference type="ChEBI" id="CHEBI:15378"/>
        <dbReference type="ChEBI" id="CHEBI:57525"/>
        <dbReference type="ChEBI" id="CHEBI:57683"/>
        <dbReference type="ChEBI" id="CHEBI:132521"/>
        <dbReference type="ChEBI" id="CHEBI:132522"/>
        <dbReference type="EC" id="2.4.1.265"/>
    </reaction>
    <physiologicalReaction direction="left-to-right" evidence="10">
        <dbReference type="Rhea" id="RHEA:31308"/>
    </physiologicalReaction>
</comment>
<keyword evidence="5 11" id="KW-0808">Transferase</keyword>
<evidence type="ECO:0000256" key="9">
    <source>
        <dbReference type="ARBA" id="ARBA00023136"/>
    </source>
</evidence>
<keyword evidence="6 11" id="KW-0812">Transmembrane</keyword>
<evidence type="ECO:0000256" key="5">
    <source>
        <dbReference type="ARBA" id="ARBA00022679"/>
    </source>
</evidence>
<organism evidence="12 13">
    <name type="scientific">Antrodiella citrinella</name>
    <dbReference type="NCBI Taxonomy" id="2447956"/>
    <lineage>
        <taxon>Eukaryota</taxon>
        <taxon>Fungi</taxon>
        <taxon>Dikarya</taxon>
        <taxon>Basidiomycota</taxon>
        <taxon>Agaricomycotina</taxon>
        <taxon>Agaricomycetes</taxon>
        <taxon>Polyporales</taxon>
        <taxon>Steccherinaceae</taxon>
        <taxon>Antrodiella</taxon>
    </lineage>
</organism>
<dbReference type="Pfam" id="PF03155">
    <property type="entry name" value="Alg6_Alg8"/>
    <property type="match status" value="1"/>
</dbReference>
<feature type="transmembrane region" description="Helical" evidence="11">
    <location>
        <begin position="234"/>
        <end position="254"/>
    </location>
</feature>
<dbReference type="PANTHER" id="PTHR12413:SF2">
    <property type="entry name" value="DOLICHYL PYROPHOSPHATE GLC1MAN9GLCNAC2 ALPHA-1,3-GLUCOSYLTRANSFERASE-RELATED"/>
    <property type="match status" value="1"/>
</dbReference>
<feature type="transmembrane region" description="Helical" evidence="11">
    <location>
        <begin position="102"/>
        <end position="125"/>
    </location>
</feature>
<dbReference type="UniPathway" id="UPA00378"/>
<evidence type="ECO:0000256" key="8">
    <source>
        <dbReference type="ARBA" id="ARBA00022989"/>
    </source>
</evidence>
<feature type="transmembrane region" description="Helical" evidence="11">
    <location>
        <begin position="299"/>
        <end position="320"/>
    </location>
</feature>
<proteinExistence type="inferred from homology"/>
<dbReference type="EC" id="2.4.1.-" evidence="11"/>
<evidence type="ECO:0000256" key="4">
    <source>
        <dbReference type="ARBA" id="ARBA00022676"/>
    </source>
</evidence>
<feature type="transmembrane region" description="Helical" evidence="11">
    <location>
        <begin position="145"/>
        <end position="165"/>
    </location>
</feature>
<evidence type="ECO:0000256" key="7">
    <source>
        <dbReference type="ARBA" id="ARBA00022824"/>
    </source>
</evidence>
<evidence type="ECO:0000256" key="2">
    <source>
        <dbReference type="ARBA" id="ARBA00004922"/>
    </source>
</evidence>
<dbReference type="InterPro" id="IPR004856">
    <property type="entry name" value="Glyco_trans_ALG6/ALG8"/>
</dbReference>
<keyword evidence="13" id="KW-1185">Reference proteome</keyword>
<evidence type="ECO:0000256" key="6">
    <source>
        <dbReference type="ARBA" id="ARBA00022692"/>
    </source>
</evidence>
<sequence length="450" mass="49999">MSIPAALIDPKIVDLNNLNYDAWSVIAYQRTTVILTELVLGFVLVRFIRGAVDPSVQRIISASLFLHPGFLIVDHIHFQYNGFMFGILLWSILMARNGNKLASGFLFAVLLNFKHIYMYLAPAYFIYLLRSFCLSPTGELLPSRFLSLANTVILVFTVSLGPFLLMGQIPQLLSRLFPFTRGLNHAYWAPNAWALVTFADRVLLKAINESGVASTSRGLVGDTVFAIIPNVKPIHTFLVTLAFQMIFLVKLWRLPSYKSFLAALTLCGYTSYMFGWHVHEKAILLVLVPLSLLAAESHAYFRTYLIASVAGIFSLFPLLFTPAETLVKIIYSVVWGVFVLGPLNQRTYEFPTSLPFVLVDTLEKLYLAGFALLQIFVTLSPLLTGSVNTSNGDVPGDFVTSISGTEGVVEVSAGMEFLPLMMTSVYCAIGLVWAFVRLSVIYLRQAEEAT</sequence>
<comment type="similarity">
    <text evidence="3 11">Belongs to the ALG6/ALG8 glucosyltransferase family.</text>
</comment>
<evidence type="ECO:0000313" key="12">
    <source>
        <dbReference type="EMBL" id="THH33589.1"/>
    </source>
</evidence>
<dbReference type="GO" id="GO:0006487">
    <property type="term" value="P:protein N-linked glycosylation"/>
    <property type="evidence" value="ECO:0007669"/>
    <property type="project" value="TreeGrafter"/>
</dbReference>
<keyword evidence="9 11" id="KW-0472">Membrane</keyword>
<feature type="transmembrane region" description="Helical" evidence="11">
    <location>
        <begin position="417"/>
        <end position="436"/>
    </location>
</feature>
<reference evidence="12 13" key="1">
    <citation type="submission" date="2019-02" db="EMBL/GenBank/DDBJ databases">
        <title>Genome sequencing of the rare red list fungi Antrodiella citrinella (Flaviporus citrinellus).</title>
        <authorList>
            <person name="Buettner E."/>
            <person name="Kellner H."/>
        </authorList>
    </citation>
    <scope>NUCLEOTIDE SEQUENCE [LARGE SCALE GENOMIC DNA]</scope>
    <source>
        <strain evidence="12 13">DSM 108506</strain>
    </source>
</reference>
<dbReference type="AlphaFoldDB" id="A0A4S4N3K8"/>
<evidence type="ECO:0000256" key="1">
    <source>
        <dbReference type="ARBA" id="ARBA00004477"/>
    </source>
</evidence>
<dbReference type="GO" id="GO:0042283">
    <property type="term" value="F:dolichyl pyrophosphate Glc1Man9GlcNAc2 alpha-1,3-glucosyltransferase activity"/>
    <property type="evidence" value="ECO:0007669"/>
    <property type="project" value="UniProtKB-EC"/>
</dbReference>
<evidence type="ECO:0000256" key="11">
    <source>
        <dbReference type="RuleBase" id="RU363110"/>
    </source>
</evidence>
<keyword evidence="7 11" id="KW-0256">Endoplasmic reticulum</keyword>
<dbReference type="OrthoDB" id="1689333at2759"/>
<dbReference type="GO" id="GO:0005789">
    <property type="term" value="C:endoplasmic reticulum membrane"/>
    <property type="evidence" value="ECO:0007669"/>
    <property type="project" value="UniProtKB-SubCell"/>
</dbReference>
<protein>
    <recommendedName>
        <fullName evidence="11">Alpha-1,3-glucosyltransferase</fullName>
        <ecNumber evidence="11">2.4.1.-</ecNumber>
    </recommendedName>
</protein>
<comment type="subcellular location">
    <subcellularLocation>
        <location evidence="1 11">Endoplasmic reticulum membrane</location>
        <topology evidence="1 11">Multi-pass membrane protein</topology>
    </subcellularLocation>
</comment>
<feature type="transmembrane region" description="Helical" evidence="11">
    <location>
        <begin position="27"/>
        <end position="48"/>
    </location>
</feature>
<keyword evidence="4 11" id="KW-0328">Glycosyltransferase</keyword>
<gene>
    <name evidence="12" type="ORF">EUX98_g552</name>
</gene>
<keyword evidence="8 11" id="KW-1133">Transmembrane helix</keyword>
<comment type="caution">
    <text evidence="12">The sequence shown here is derived from an EMBL/GenBank/DDBJ whole genome shotgun (WGS) entry which is preliminary data.</text>
</comment>
<evidence type="ECO:0000256" key="3">
    <source>
        <dbReference type="ARBA" id="ARBA00008715"/>
    </source>
</evidence>
<name>A0A4S4N3K8_9APHY</name>